<dbReference type="InterPro" id="IPR001789">
    <property type="entry name" value="Sig_transdc_resp-reg_receiver"/>
</dbReference>
<keyword evidence="1" id="KW-0597">Phosphoprotein</keyword>
<protein>
    <submittedName>
        <fullName evidence="4">Histidine kinase</fullName>
    </submittedName>
</protein>
<dbReference type="PROSITE" id="PS50110">
    <property type="entry name" value="RESPONSE_REGULATORY"/>
    <property type="match status" value="1"/>
</dbReference>
<dbReference type="SUPFAM" id="SSF47384">
    <property type="entry name" value="Homodimeric domain of signal transducing histidine kinase"/>
    <property type="match status" value="1"/>
</dbReference>
<dbReference type="CDD" id="cd00075">
    <property type="entry name" value="HATPase"/>
    <property type="match status" value="1"/>
</dbReference>
<dbReference type="GO" id="GO:0000155">
    <property type="term" value="F:phosphorelay sensor kinase activity"/>
    <property type="evidence" value="ECO:0007669"/>
    <property type="project" value="InterPro"/>
</dbReference>
<dbReference type="SUPFAM" id="SSF52172">
    <property type="entry name" value="CheY-like"/>
    <property type="match status" value="1"/>
</dbReference>
<dbReference type="PANTHER" id="PTHR43547:SF2">
    <property type="entry name" value="HYBRID SIGNAL TRANSDUCTION HISTIDINE KINASE C"/>
    <property type="match status" value="1"/>
</dbReference>
<dbReference type="Gene3D" id="3.40.50.2300">
    <property type="match status" value="1"/>
</dbReference>
<dbReference type="PANTHER" id="PTHR43547">
    <property type="entry name" value="TWO-COMPONENT HISTIDINE KINASE"/>
    <property type="match status" value="1"/>
</dbReference>
<evidence type="ECO:0000313" key="4">
    <source>
        <dbReference type="EMBL" id="SHO80836.1"/>
    </source>
</evidence>
<feature type="domain" description="Histidine kinase" evidence="2">
    <location>
        <begin position="178"/>
        <end position="403"/>
    </location>
</feature>
<keyword evidence="4" id="KW-0418">Kinase</keyword>
<organism evidence="4">
    <name type="scientific">hydrothermal vent metagenome</name>
    <dbReference type="NCBI Taxonomy" id="652676"/>
    <lineage>
        <taxon>unclassified sequences</taxon>
        <taxon>metagenomes</taxon>
        <taxon>ecological metagenomes</taxon>
    </lineage>
</organism>
<name>A0A1W1EJ25_9ZZZZ</name>
<proteinExistence type="predicted"/>
<dbReference type="SMART" id="SM00387">
    <property type="entry name" value="HATPase_c"/>
    <property type="match status" value="1"/>
</dbReference>
<accession>A0A1W1EJ25</accession>
<dbReference type="PROSITE" id="PS50109">
    <property type="entry name" value="HIS_KIN"/>
    <property type="match status" value="1"/>
</dbReference>
<dbReference type="InterPro" id="IPR004358">
    <property type="entry name" value="Sig_transdc_His_kin-like_C"/>
</dbReference>
<dbReference type="InterPro" id="IPR036097">
    <property type="entry name" value="HisK_dim/P_sf"/>
</dbReference>
<feature type="domain" description="Response regulatory" evidence="3">
    <location>
        <begin position="15"/>
        <end position="129"/>
    </location>
</feature>
<dbReference type="SMART" id="SM00448">
    <property type="entry name" value="REC"/>
    <property type="match status" value="1"/>
</dbReference>
<dbReference type="InterPro" id="IPR036890">
    <property type="entry name" value="HATPase_C_sf"/>
</dbReference>
<reference evidence="4" key="1">
    <citation type="submission" date="2016-10" db="EMBL/GenBank/DDBJ databases">
        <authorList>
            <person name="de Groot N.N."/>
        </authorList>
    </citation>
    <scope>NUCLEOTIDE SEQUENCE</scope>
</reference>
<evidence type="ECO:0000256" key="1">
    <source>
        <dbReference type="ARBA" id="ARBA00022553"/>
    </source>
</evidence>
<evidence type="ECO:0000259" key="3">
    <source>
        <dbReference type="PROSITE" id="PS50110"/>
    </source>
</evidence>
<dbReference type="PRINTS" id="PR00344">
    <property type="entry name" value="BCTRLSENSOR"/>
</dbReference>
<dbReference type="SUPFAM" id="SSF55874">
    <property type="entry name" value="ATPase domain of HSP90 chaperone/DNA topoisomerase II/histidine kinase"/>
    <property type="match status" value="1"/>
</dbReference>
<dbReference type="Gene3D" id="1.10.287.130">
    <property type="match status" value="1"/>
</dbReference>
<evidence type="ECO:0000259" key="2">
    <source>
        <dbReference type="PROSITE" id="PS50109"/>
    </source>
</evidence>
<dbReference type="Pfam" id="PF02518">
    <property type="entry name" value="HATPase_c"/>
    <property type="match status" value="1"/>
</dbReference>
<dbReference type="EMBL" id="FRYL01000021">
    <property type="protein sequence ID" value="SHO80836.1"/>
    <property type="molecule type" value="Genomic_DNA"/>
</dbReference>
<dbReference type="Pfam" id="PF00072">
    <property type="entry name" value="Response_reg"/>
    <property type="match status" value="1"/>
</dbReference>
<dbReference type="InterPro" id="IPR005467">
    <property type="entry name" value="His_kinase_dom"/>
</dbReference>
<dbReference type="InterPro" id="IPR011006">
    <property type="entry name" value="CheY-like_superfamily"/>
</dbReference>
<dbReference type="Gene3D" id="3.30.565.10">
    <property type="entry name" value="Histidine kinase-like ATPase, C-terminal domain"/>
    <property type="match status" value="1"/>
</dbReference>
<dbReference type="InterPro" id="IPR003594">
    <property type="entry name" value="HATPase_dom"/>
</dbReference>
<dbReference type="CDD" id="cd17536">
    <property type="entry name" value="REC_YesN-like"/>
    <property type="match status" value="1"/>
</dbReference>
<dbReference type="AlphaFoldDB" id="A0A1W1EJ25"/>
<keyword evidence="4" id="KW-0808">Transferase</keyword>
<sequence>MEDMKELLAKSKSLKLLYVEDNEIVRKSNLELLNNFFDNIDTAQDGLDGLEKFKQNSYDIIITDINMPIMNGIEMITHIRDVDNDVIILVISAHNNTSYFTDTIKLDIQGYILKPTSIKQLIDALKQGIKKISLKENENRYKNRLKESVKIEIKKREETEALLLQQSKMASMGEMIGNIAHQWRQPLAELTLIIQSFKTAQKRGILDEKFIENRVNKSMGLIDNMSQTIEDFRNFYSPKKNKTQFSIIKSIKKSLDIFEGAFANNSIEVRLKYDDSSNFNLYGYAYEVEQVFMNLLSNAKDSIVEASLDRRVLFIEIVPMESNITIFIRDNGLGLDDKIKDKIFEPYFTTKDDDKGTGIGLYMSKKIVNQHLKGSLTASNVDFMLDNELFSGAEFILKLPRIKEIN</sequence>
<gene>
    <name evidence="4" type="ORF">MNB_SV-15-486</name>
</gene>